<comment type="caution">
    <text evidence="9">The sequence shown here is derived from an EMBL/GenBank/DDBJ whole genome shotgun (WGS) entry which is preliminary data.</text>
</comment>
<accession>A0ABT6JR61</accession>
<reference evidence="9 10" key="1">
    <citation type="submission" date="2023-04" db="EMBL/GenBank/DDBJ databases">
        <title>Luteimonas sp. M1R5S59.</title>
        <authorList>
            <person name="Sun J.-Q."/>
        </authorList>
    </citation>
    <scope>NUCLEOTIDE SEQUENCE [LARGE SCALE GENOMIC DNA]</scope>
    <source>
        <strain evidence="9 10">M1R5S59</strain>
    </source>
</reference>
<dbReference type="CDD" id="cd11648">
    <property type="entry name" value="RsmI"/>
    <property type="match status" value="1"/>
</dbReference>
<dbReference type="Pfam" id="PF00590">
    <property type="entry name" value="TP_methylase"/>
    <property type="match status" value="1"/>
</dbReference>
<evidence type="ECO:0000313" key="10">
    <source>
        <dbReference type="Proteomes" id="UP001156873"/>
    </source>
</evidence>
<gene>
    <name evidence="6 9" type="primary">rsmI</name>
    <name evidence="9" type="ORF">QFW81_03575</name>
</gene>
<evidence type="ECO:0000256" key="3">
    <source>
        <dbReference type="ARBA" id="ARBA00022603"/>
    </source>
</evidence>
<dbReference type="GO" id="GO:0032259">
    <property type="term" value="P:methylation"/>
    <property type="evidence" value="ECO:0007669"/>
    <property type="project" value="UniProtKB-KW"/>
</dbReference>
<dbReference type="PIRSF" id="PIRSF005917">
    <property type="entry name" value="MTase_YraL"/>
    <property type="match status" value="1"/>
</dbReference>
<evidence type="ECO:0000256" key="4">
    <source>
        <dbReference type="ARBA" id="ARBA00022679"/>
    </source>
</evidence>
<protein>
    <recommendedName>
        <fullName evidence="6">Ribosomal RNA small subunit methyltransferase I</fullName>
        <ecNumber evidence="6">2.1.1.198</ecNumber>
    </recommendedName>
    <alternativeName>
        <fullName evidence="6">16S rRNA 2'-O-ribose C1402 methyltransferase</fullName>
    </alternativeName>
    <alternativeName>
        <fullName evidence="6">rRNA (cytidine-2'-O-)-methyltransferase RsmI</fullName>
    </alternativeName>
</protein>
<proteinExistence type="inferred from homology"/>
<evidence type="ECO:0000256" key="6">
    <source>
        <dbReference type="HAMAP-Rule" id="MF_01877"/>
    </source>
</evidence>
<dbReference type="Proteomes" id="UP001156873">
    <property type="component" value="Unassembled WGS sequence"/>
</dbReference>
<organism evidence="9 10">
    <name type="scientific">Luteimonas kalidii</name>
    <dbReference type="NCBI Taxonomy" id="3042025"/>
    <lineage>
        <taxon>Bacteria</taxon>
        <taxon>Pseudomonadati</taxon>
        <taxon>Pseudomonadota</taxon>
        <taxon>Gammaproteobacteria</taxon>
        <taxon>Lysobacterales</taxon>
        <taxon>Lysobacteraceae</taxon>
        <taxon>Luteimonas</taxon>
    </lineage>
</organism>
<dbReference type="InterPro" id="IPR008189">
    <property type="entry name" value="rRNA_ssu_MeTfrase_I"/>
</dbReference>
<keyword evidence="4 6" id="KW-0808">Transferase</keyword>
<evidence type="ECO:0000256" key="2">
    <source>
        <dbReference type="ARBA" id="ARBA00022552"/>
    </source>
</evidence>
<dbReference type="InterPro" id="IPR018063">
    <property type="entry name" value="SAM_MeTrfase_RsmI_CS"/>
</dbReference>
<dbReference type="EMBL" id="JARXRO010000011">
    <property type="protein sequence ID" value="MDH5833010.1"/>
    <property type="molecule type" value="Genomic_DNA"/>
</dbReference>
<dbReference type="InterPro" id="IPR053910">
    <property type="entry name" value="RsmI_HTH"/>
</dbReference>
<keyword evidence="10" id="KW-1185">Reference proteome</keyword>
<keyword evidence="2 6" id="KW-0698">rRNA processing</keyword>
<comment type="similarity">
    <text evidence="6">Belongs to the methyltransferase superfamily. RsmI family.</text>
</comment>
<dbReference type="Gene3D" id="3.30.950.10">
    <property type="entry name" value="Methyltransferase, Cobalt-precorrin-4 Transmethylase, Domain 2"/>
    <property type="match status" value="1"/>
</dbReference>
<dbReference type="HAMAP" id="MF_01877">
    <property type="entry name" value="16SrRNA_methyltr_I"/>
    <property type="match status" value="1"/>
</dbReference>
<feature type="domain" description="Tetrapyrrole methylase" evidence="7">
    <location>
        <begin position="7"/>
        <end position="206"/>
    </location>
</feature>
<evidence type="ECO:0000256" key="1">
    <source>
        <dbReference type="ARBA" id="ARBA00022490"/>
    </source>
</evidence>
<comment type="function">
    <text evidence="6">Catalyzes the 2'-O-methylation of the ribose of cytidine 1402 (C1402) in 16S rRNA.</text>
</comment>
<dbReference type="NCBIfam" id="TIGR00096">
    <property type="entry name" value="16S rRNA (cytidine(1402)-2'-O)-methyltransferase"/>
    <property type="match status" value="1"/>
</dbReference>
<dbReference type="InterPro" id="IPR000878">
    <property type="entry name" value="4pyrrol_Mease"/>
</dbReference>
<evidence type="ECO:0000259" key="8">
    <source>
        <dbReference type="Pfam" id="PF23016"/>
    </source>
</evidence>
<dbReference type="Pfam" id="PF23016">
    <property type="entry name" value="RsmI_C"/>
    <property type="match status" value="1"/>
</dbReference>
<dbReference type="SUPFAM" id="SSF53790">
    <property type="entry name" value="Tetrapyrrole methylase"/>
    <property type="match status" value="1"/>
</dbReference>
<name>A0ABT6JR61_9GAMM</name>
<dbReference type="GO" id="GO:0008168">
    <property type="term" value="F:methyltransferase activity"/>
    <property type="evidence" value="ECO:0007669"/>
    <property type="project" value="UniProtKB-KW"/>
</dbReference>
<sequence length="276" mass="29085">MRTAGVLHVVATPIGNLGDLSPRAQQVLREVAAVCAEDTRHTRQLFAQVGIATPLLALHEHNEDAMAQRLVARLQAGDSLALVSDAGTPLVSDPGFRLVRAAREAGIRVSPVPGPSALIAALSVAGVPSDRFAFEGFLPAKAAARRERLAALAGEPRTLVFFEASHRIDDMLGDAAQAFGDERRAVVARELTKLFETVLDGPLAALRDRVEADPDQRRGEFVVLVEGAGDDEGARLAEGRRVYALLAAQLPPSTAAKLAAEITGAPRKTLYGGQGG</sequence>
<keyword evidence="3 6" id="KW-0489">Methyltransferase</keyword>
<dbReference type="InterPro" id="IPR035996">
    <property type="entry name" value="4pyrrol_Methylase_sf"/>
</dbReference>
<dbReference type="PROSITE" id="PS01296">
    <property type="entry name" value="RSMI"/>
    <property type="match status" value="1"/>
</dbReference>
<dbReference type="PANTHER" id="PTHR46111:SF1">
    <property type="entry name" value="RIBOSOMAL RNA SMALL SUBUNIT METHYLTRANSFERASE I"/>
    <property type="match status" value="1"/>
</dbReference>
<dbReference type="RefSeq" id="WP_280577386.1">
    <property type="nucleotide sequence ID" value="NZ_JARXRO010000011.1"/>
</dbReference>
<comment type="catalytic activity">
    <reaction evidence="6">
        <text>cytidine(1402) in 16S rRNA + S-adenosyl-L-methionine = 2'-O-methylcytidine(1402) in 16S rRNA + S-adenosyl-L-homocysteine + H(+)</text>
        <dbReference type="Rhea" id="RHEA:42924"/>
        <dbReference type="Rhea" id="RHEA-COMP:10285"/>
        <dbReference type="Rhea" id="RHEA-COMP:10286"/>
        <dbReference type="ChEBI" id="CHEBI:15378"/>
        <dbReference type="ChEBI" id="CHEBI:57856"/>
        <dbReference type="ChEBI" id="CHEBI:59789"/>
        <dbReference type="ChEBI" id="CHEBI:74495"/>
        <dbReference type="ChEBI" id="CHEBI:82748"/>
        <dbReference type="EC" id="2.1.1.198"/>
    </reaction>
</comment>
<keyword evidence="5 6" id="KW-0949">S-adenosyl-L-methionine</keyword>
<keyword evidence="1 6" id="KW-0963">Cytoplasm</keyword>
<comment type="subcellular location">
    <subcellularLocation>
        <location evidence="6">Cytoplasm</location>
    </subcellularLocation>
</comment>
<evidence type="ECO:0000313" key="9">
    <source>
        <dbReference type="EMBL" id="MDH5833010.1"/>
    </source>
</evidence>
<evidence type="ECO:0000259" key="7">
    <source>
        <dbReference type="Pfam" id="PF00590"/>
    </source>
</evidence>
<dbReference type="InterPro" id="IPR014777">
    <property type="entry name" value="4pyrrole_Mease_sub1"/>
</dbReference>
<feature type="domain" description="RsmI HTH" evidence="8">
    <location>
        <begin position="237"/>
        <end position="271"/>
    </location>
</feature>
<dbReference type="EC" id="2.1.1.198" evidence="6"/>
<dbReference type="InterPro" id="IPR014776">
    <property type="entry name" value="4pyrrole_Mease_sub2"/>
</dbReference>
<dbReference type="Gene3D" id="3.40.1010.10">
    <property type="entry name" value="Cobalt-precorrin-4 Transmethylase, Domain 1"/>
    <property type="match status" value="1"/>
</dbReference>
<dbReference type="PANTHER" id="PTHR46111">
    <property type="entry name" value="RIBOSOMAL RNA SMALL SUBUNIT METHYLTRANSFERASE I"/>
    <property type="match status" value="1"/>
</dbReference>
<evidence type="ECO:0000256" key="5">
    <source>
        <dbReference type="ARBA" id="ARBA00022691"/>
    </source>
</evidence>